<dbReference type="Proteomes" id="UP000828941">
    <property type="component" value="Chromosome 1"/>
</dbReference>
<protein>
    <submittedName>
        <fullName evidence="1">Uncharacterized protein</fullName>
    </submittedName>
</protein>
<sequence>MRSAENHILLPLDPEVEKTCRRNRNEQRVAKNLQPEPETMAANNHHDEEHMARKFSNNQFVGGPNEDPNLNLSTFLEICDTFKYNGVSNEAIKLWLFSFSLRDGARWWLNSLPPGSIEN</sequence>
<name>A0ACB9Q8N0_BAUVA</name>
<evidence type="ECO:0000313" key="2">
    <source>
        <dbReference type="Proteomes" id="UP000828941"/>
    </source>
</evidence>
<evidence type="ECO:0000313" key="1">
    <source>
        <dbReference type="EMBL" id="KAI4357188.1"/>
    </source>
</evidence>
<dbReference type="EMBL" id="CM039426">
    <property type="protein sequence ID" value="KAI4357188.1"/>
    <property type="molecule type" value="Genomic_DNA"/>
</dbReference>
<organism evidence="1 2">
    <name type="scientific">Bauhinia variegata</name>
    <name type="common">Purple orchid tree</name>
    <name type="synonym">Phanera variegata</name>
    <dbReference type="NCBI Taxonomy" id="167791"/>
    <lineage>
        <taxon>Eukaryota</taxon>
        <taxon>Viridiplantae</taxon>
        <taxon>Streptophyta</taxon>
        <taxon>Embryophyta</taxon>
        <taxon>Tracheophyta</taxon>
        <taxon>Spermatophyta</taxon>
        <taxon>Magnoliopsida</taxon>
        <taxon>eudicotyledons</taxon>
        <taxon>Gunneridae</taxon>
        <taxon>Pentapetalae</taxon>
        <taxon>rosids</taxon>
        <taxon>fabids</taxon>
        <taxon>Fabales</taxon>
        <taxon>Fabaceae</taxon>
        <taxon>Cercidoideae</taxon>
        <taxon>Cercideae</taxon>
        <taxon>Bauhiniinae</taxon>
        <taxon>Bauhinia</taxon>
    </lineage>
</organism>
<comment type="caution">
    <text evidence="1">The sequence shown here is derived from an EMBL/GenBank/DDBJ whole genome shotgun (WGS) entry which is preliminary data.</text>
</comment>
<gene>
    <name evidence="1" type="ORF">L6164_001154</name>
</gene>
<accession>A0ACB9Q8N0</accession>
<proteinExistence type="predicted"/>
<reference evidence="1 2" key="1">
    <citation type="journal article" date="2022" name="DNA Res.">
        <title>Chromosomal-level genome assembly of the orchid tree Bauhinia variegata (Leguminosae; Cercidoideae) supports the allotetraploid origin hypothesis of Bauhinia.</title>
        <authorList>
            <person name="Zhong Y."/>
            <person name="Chen Y."/>
            <person name="Zheng D."/>
            <person name="Pang J."/>
            <person name="Liu Y."/>
            <person name="Luo S."/>
            <person name="Meng S."/>
            <person name="Qian L."/>
            <person name="Wei D."/>
            <person name="Dai S."/>
            <person name="Zhou R."/>
        </authorList>
    </citation>
    <scope>NUCLEOTIDE SEQUENCE [LARGE SCALE GENOMIC DNA]</scope>
    <source>
        <strain evidence="1">BV-YZ2020</strain>
    </source>
</reference>
<keyword evidence="2" id="KW-1185">Reference proteome</keyword>